<proteinExistence type="predicted"/>
<dbReference type="OrthoDB" id="2444944at2759"/>
<accession>A0A9P5REW1</accession>
<evidence type="ECO:0000313" key="1">
    <source>
        <dbReference type="EMBL" id="KAF9128542.1"/>
    </source>
</evidence>
<gene>
    <name evidence="1" type="ORF">BG015_004327</name>
</gene>
<evidence type="ECO:0000313" key="2">
    <source>
        <dbReference type="Proteomes" id="UP000748756"/>
    </source>
</evidence>
<feature type="non-terminal residue" evidence="1">
    <location>
        <position position="1"/>
    </location>
</feature>
<reference evidence="1" key="1">
    <citation type="journal article" date="2020" name="Fungal Divers.">
        <title>Resolving the Mortierellaceae phylogeny through synthesis of multi-gene phylogenetics and phylogenomics.</title>
        <authorList>
            <person name="Vandepol N."/>
            <person name="Liber J."/>
            <person name="Desiro A."/>
            <person name="Na H."/>
            <person name="Kennedy M."/>
            <person name="Barry K."/>
            <person name="Grigoriev I.V."/>
            <person name="Miller A.N."/>
            <person name="O'Donnell K."/>
            <person name="Stajich J.E."/>
            <person name="Bonito G."/>
        </authorList>
    </citation>
    <scope>NUCLEOTIDE SEQUENCE</scope>
    <source>
        <strain evidence="1">NRRL 6426</strain>
    </source>
</reference>
<keyword evidence="2" id="KW-1185">Reference proteome</keyword>
<comment type="caution">
    <text evidence="1">The sequence shown here is derived from an EMBL/GenBank/DDBJ whole genome shotgun (WGS) entry which is preliminary data.</text>
</comment>
<dbReference type="EMBL" id="JAAAUQ010002053">
    <property type="protein sequence ID" value="KAF9128542.1"/>
    <property type="molecule type" value="Genomic_DNA"/>
</dbReference>
<protein>
    <submittedName>
        <fullName evidence="1">Uncharacterized protein</fullName>
    </submittedName>
</protein>
<name>A0A9P5REW1_9FUNG</name>
<organism evidence="1 2">
    <name type="scientific">Linnemannia schmuckeri</name>
    <dbReference type="NCBI Taxonomy" id="64567"/>
    <lineage>
        <taxon>Eukaryota</taxon>
        <taxon>Fungi</taxon>
        <taxon>Fungi incertae sedis</taxon>
        <taxon>Mucoromycota</taxon>
        <taxon>Mortierellomycotina</taxon>
        <taxon>Mortierellomycetes</taxon>
        <taxon>Mortierellales</taxon>
        <taxon>Mortierellaceae</taxon>
        <taxon>Linnemannia</taxon>
    </lineage>
</organism>
<sequence>SAMSAPPAFREACLASGISSKSVTLVGSSNGGELQAYSIDLSNLSAATSTSKAKDTTSSINWSPSLPKYCFSSPSDTSSISSVGVTVVQFGETEAFMVSFGGGNLPSVAESVPSLAGGSPKLFALSAANSNKEIFSVYVKNGATKAWRGLRVDLDKPIASKLIR</sequence>
<dbReference type="Proteomes" id="UP000748756">
    <property type="component" value="Unassembled WGS sequence"/>
</dbReference>
<dbReference type="AlphaFoldDB" id="A0A9P5REW1"/>